<reference evidence="1 2" key="1">
    <citation type="submission" date="2016-08" db="EMBL/GenBank/DDBJ databases">
        <authorList>
            <consortium name="Pathogen Informatics"/>
        </authorList>
    </citation>
    <scope>NUCLEOTIDE SEQUENCE [LARGE SCALE GENOMIC DNA]</scope>
    <source>
        <strain evidence="1 2">DS</strain>
    </source>
</reference>
<name>A0A1C6YHL3_PLACE</name>
<organism evidence="1 2">
    <name type="scientific">Plasmodium chabaudi adami</name>
    <dbReference type="NCBI Taxonomy" id="5826"/>
    <lineage>
        <taxon>Eukaryota</taxon>
        <taxon>Sar</taxon>
        <taxon>Alveolata</taxon>
        <taxon>Apicomplexa</taxon>
        <taxon>Aconoidasida</taxon>
        <taxon>Haemosporida</taxon>
        <taxon>Plasmodiidae</taxon>
        <taxon>Plasmodium</taxon>
        <taxon>Plasmodium (Vinckeia)</taxon>
    </lineage>
</organism>
<gene>
    <name evidence="1" type="ORF">PCHDS_000300300</name>
</gene>
<dbReference type="AlphaFoldDB" id="A0A1C6YHL3"/>
<dbReference type="Proteomes" id="UP000507536">
    <property type="component" value="Chromosome 11"/>
</dbReference>
<evidence type="ECO:0000313" key="1">
    <source>
        <dbReference type="EMBL" id="SCM22847.1"/>
    </source>
</evidence>
<protein>
    <submittedName>
        <fullName evidence="1">Uncharacterized protein</fullName>
    </submittedName>
</protein>
<dbReference type="EMBL" id="LT608191">
    <property type="protein sequence ID" value="SCM22847.1"/>
    <property type="molecule type" value="Genomic_DNA"/>
</dbReference>
<evidence type="ECO:0000313" key="2">
    <source>
        <dbReference type="Proteomes" id="UP000507536"/>
    </source>
</evidence>
<sequence>MKGTDFDASIYPEKIDSGNINKIKGSDMNEIFSIDLKSILKNASNENELNCAIEIINDKITTLNDFIKKITKKRYEYFYKYIDKLCNSVNEHNKNKEENVTYDYKTVDIAKIINEYNNNYEELKGIKANVFSLIDKQSCLIEIEKIIKLYEILDKEIEKICNEISENPHFKDLNFNNIEHKLDEMEKIQNNQNENDNFEEEAIVNNNSINIDDTNSIDFYVLVKYLKRLNDLVDFINYHNIENVLIVKLKIKKLKYYQDCIVTIFINYLSADFYKDKNCENNVRHCLYSFSYLNIGKECFKSIINNKINKRTHTYISNIIEFKQDVKESFFLIIQNCKNIMDQICYINNVMKNEGYINDEVSKKNEFVEHYSKLVDTTPNGLDHNFSINNFLKEGKEKNMIDIIDIYTEFYVPYINLLIDNKLNEYIKKEDMLHILNLCEEFLNVIKKKKYFKIQEKDLLLILFKKEYEEITFNSINKLVNLVELLFQKTNMRSSIDHEHDYNFPTIFDIKNYVDVFCTELYTHILFPFIFRKIIVSCNNSLLLLSNNLNNLRLNLNLRIDIDTRNKHIVFDYIYKHFKYNLELFLISRQLLKYLILNLCQLKNKVTKIKTLMQKKDYDNLGEKNLKDDSLTLNMNKNDEALINLSFNESYNEFFNFQDYLNNNSLCDNWLFKYHEECIPEGNTNLDAVKNKKDDQECNNISNEYNDALFQNKKNMFDNLFKISLTSDIKYSSLNMNESYNIYGDDENYEISSFFVKIGGKKKINKNEKKKIFDLIELEKGICELNNAVNLCLHEFFEIFEKKTIWFLKNNIDKLNTDDTHFLFDQLCISFYNNIIQHIPLYECLKMINNLITRLMIYLVAISSYYLIEQMDVYIFKYYKSTQKIYNNIITSYFNFDYKICDLFKRSIDVRNGKEPYESVPSFFVPITFIILHEGKNIVNYLNISEDKFINLIVDHLKNPIREMGKKGMNEQSLNLMLNKFAKSLDK</sequence>
<proteinExistence type="predicted"/>
<accession>A0A1C6YHL3</accession>